<gene>
    <name evidence="1" type="ORF">LIZ82_11985</name>
</gene>
<comment type="caution">
    <text evidence="1">The sequence shown here is derived from an EMBL/GenBank/DDBJ whole genome shotgun (WGS) entry which is preliminary data.</text>
</comment>
<evidence type="ECO:0000313" key="1">
    <source>
        <dbReference type="EMBL" id="MCB6961599.1"/>
    </source>
</evidence>
<sequence length="49" mass="5768">MGNIKFDKILGLLEPLETDSVGEWIIDKEHKGTEDDPKHFPWDKFVNRE</sequence>
<dbReference type="RefSeq" id="WP_306783294.1">
    <property type="nucleotide sequence ID" value="NZ_CP143947.1"/>
</dbReference>
<proteinExistence type="predicted"/>
<accession>A0AAW4UR58</accession>
<dbReference type="AlphaFoldDB" id="A0AAW4UR58"/>
<protein>
    <submittedName>
        <fullName evidence="1">Uncharacterized protein</fullName>
    </submittedName>
</protein>
<name>A0AAW4UR58_9FIRM</name>
<evidence type="ECO:0000313" key="2">
    <source>
        <dbReference type="Proteomes" id="UP001197741"/>
    </source>
</evidence>
<reference evidence="1" key="1">
    <citation type="submission" date="2021-10" db="EMBL/GenBank/DDBJ databases">
        <title>Collection of gut derived symbiotic bacterial strains cultured from healthy donors.</title>
        <authorList>
            <person name="Lin H."/>
            <person name="Littmann E."/>
            <person name="Kohout C."/>
            <person name="Pamer E.G."/>
        </authorList>
    </citation>
    <scope>NUCLEOTIDE SEQUENCE</scope>
    <source>
        <strain evidence="1">DFI.7.28A</strain>
    </source>
</reference>
<dbReference type="Proteomes" id="UP001197741">
    <property type="component" value="Unassembled WGS sequence"/>
</dbReference>
<organism evidence="1 2">
    <name type="scientific">Agathobacter rectalis</name>
    <dbReference type="NCBI Taxonomy" id="39491"/>
    <lineage>
        <taxon>Bacteria</taxon>
        <taxon>Bacillati</taxon>
        <taxon>Bacillota</taxon>
        <taxon>Clostridia</taxon>
        <taxon>Lachnospirales</taxon>
        <taxon>Lachnospiraceae</taxon>
        <taxon>Agathobacter</taxon>
    </lineage>
</organism>
<dbReference type="EMBL" id="JAJCJQ010000021">
    <property type="protein sequence ID" value="MCB6961599.1"/>
    <property type="molecule type" value="Genomic_DNA"/>
</dbReference>